<dbReference type="EMBL" id="JBHSDV010000006">
    <property type="protein sequence ID" value="MFC4389145.1"/>
    <property type="molecule type" value="Genomic_DNA"/>
</dbReference>
<proteinExistence type="predicted"/>
<dbReference type="RefSeq" id="WP_390200671.1">
    <property type="nucleotide sequence ID" value="NZ_JBHSDV010000006.1"/>
</dbReference>
<reference evidence="2" key="1">
    <citation type="journal article" date="2019" name="Int. J. Syst. Evol. Microbiol.">
        <title>The Global Catalogue of Microorganisms (GCM) 10K type strain sequencing project: providing services to taxonomists for standard genome sequencing and annotation.</title>
        <authorList>
            <consortium name="The Broad Institute Genomics Platform"/>
            <consortium name="The Broad Institute Genome Sequencing Center for Infectious Disease"/>
            <person name="Wu L."/>
            <person name="Ma J."/>
        </authorList>
    </citation>
    <scope>NUCLEOTIDE SEQUENCE [LARGE SCALE GENOMIC DNA]</scope>
    <source>
        <strain evidence="2">KACC 14058</strain>
    </source>
</reference>
<name>A0ABV8VZ14_9BACI</name>
<protein>
    <submittedName>
        <fullName evidence="1">Uncharacterized protein</fullName>
    </submittedName>
</protein>
<comment type="caution">
    <text evidence="1">The sequence shown here is derived from an EMBL/GenBank/DDBJ whole genome shotgun (WGS) entry which is preliminary data.</text>
</comment>
<gene>
    <name evidence="1" type="ORF">ACFOZ1_15290</name>
</gene>
<keyword evidence="2" id="KW-1185">Reference proteome</keyword>
<accession>A0ABV8VZ14</accession>
<evidence type="ECO:0000313" key="1">
    <source>
        <dbReference type="EMBL" id="MFC4389145.1"/>
    </source>
</evidence>
<dbReference type="Proteomes" id="UP001595880">
    <property type="component" value="Unassembled WGS sequence"/>
</dbReference>
<organism evidence="1 2">
    <name type="scientific">Gracilibacillus marinus</name>
    <dbReference type="NCBI Taxonomy" id="630535"/>
    <lineage>
        <taxon>Bacteria</taxon>
        <taxon>Bacillati</taxon>
        <taxon>Bacillota</taxon>
        <taxon>Bacilli</taxon>
        <taxon>Bacillales</taxon>
        <taxon>Bacillaceae</taxon>
        <taxon>Gracilibacillus</taxon>
    </lineage>
</organism>
<sequence>MRNLKIVHITKLISDAHKKKEKDKAWEMWLSKYPKMDQSTFISFEDFYARLNATTIVMQAKESSGTISEQYNKLKPGGLK</sequence>
<evidence type="ECO:0000313" key="2">
    <source>
        <dbReference type="Proteomes" id="UP001595880"/>
    </source>
</evidence>